<dbReference type="STRING" id="1191523.MROS_0211"/>
<evidence type="ECO:0000256" key="4">
    <source>
        <dbReference type="ARBA" id="ARBA00022980"/>
    </source>
</evidence>
<dbReference type="InterPro" id="IPR047867">
    <property type="entry name" value="Ribosomal_uL22_bac/org-type"/>
</dbReference>
<dbReference type="HOGENOM" id="CLU_083987_3_3_10"/>
<evidence type="ECO:0000256" key="8">
    <source>
        <dbReference type="RuleBase" id="RU004005"/>
    </source>
</evidence>
<dbReference type="Gene3D" id="3.90.470.10">
    <property type="entry name" value="Ribosomal protein L22/L17"/>
    <property type="match status" value="1"/>
</dbReference>
<comment type="function">
    <text evidence="7 10">This protein binds specifically to 23S rRNA; its binding is stimulated by other ribosomal proteins, e.g., L4, L17, and L20. It is important during the early stages of 50S assembly. It makes multiple contacts with different domains of the 23S rRNA in the assembled 50S subunit and ribosome.</text>
</comment>
<dbReference type="EMBL" id="CP003557">
    <property type="protein sequence ID" value="AFN73455.1"/>
    <property type="molecule type" value="Genomic_DNA"/>
</dbReference>
<reference evidence="11 12" key="1">
    <citation type="journal article" date="2013" name="PLoS ONE">
        <title>Genomic analysis of Melioribacter roseus, facultatively anaerobic organotrophic bacterium representing a novel deep lineage within Bacteriodetes/Chlorobi group.</title>
        <authorList>
            <person name="Kadnikov V.V."/>
            <person name="Mardanov A.V."/>
            <person name="Podosokorskaya O.A."/>
            <person name="Gavrilov S.N."/>
            <person name="Kublanov I.V."/>
            <person name="Beletsky A.V."/>
            <person name="Bonch-Osmolovskaya E.A."/>
            <person name="Ravin N.V."/>
        </authorList>
    </citation>
    <scope>NUCLEOTIDE SEQUENCE [LARGE SCALE GENOMIC DNA]</scope>
    <source>
        <strain evidence="12">JCM 17771 / P3M-2</strain>
    </source>
</reference>
<name>I6Z2V4_MELRP</name>
<evidence type="ECO:0000313" key="11">
    <source>
        <dbReference type="EMBL" id="AFN73455.1"/>
    </source>
</evidence>
<evidence type="ECO:0000256" key="7">
    <source>
        <dbReference type="HAMAP-Rule" id="MF_01331"/>
    </source>
</evidence>
<dbReference type="OrthoDB" id="9805969at2"/>
<gene>
    <name evidence="7" type="primary">rplV</name>
    <name evidence="11" type="ordered locus">MROS_0211</name>
</gene>
<sequence length="114" mass="12895">MEAKATHKYIGSSPRKMRLVIDLIRGKSVDQAIEILHFSPKHASVDAEKVLRSAVSNLMNKDENVSHDISELYVKEAYVNQGPTLKRIMPAPMGRAYRIRKRSNHLTIVVATKK</sequence>
<proteinExistence type="inferred from homology"/>
<evidence type="ECO:0000256" key="9">
    <source>
        <dbReference type="RuleBase" id="RU004006"/>
    </source>
</evidence>
<dbReference type="RefSeq" id="WP_014854892.1">
    <property type="nucleotide sequence ID" value="NC_018178.1"/>
</dbReference>
<dbReference type="InterPro" id="IPR001063">
    <property type="entry name" value="Ribosomal_uL22"/>
</dbReference>
<dbReference type="GO" id="GO:0006412">
    <property type="term" value="P:translation"/>
    <property type="evidence" value="ECO:0007669"/>
    <property type="project" value="UniProtKB-UniRule"/>
</dbReference>
<dbReference type="SUPFAM" id="SSF54843">
    <property type="entry name" value="Ribosomal protein L22"/>
    <property type="match status" value="1"/>
</dbReference>
<dbReference type="PANTHER" id="PTHR13501">
    <property type="entry name" value="CHLOROPLAST 50S RIBOSOMAL PROTEIN L22-RELATED"/>
    <property type="match status" value="1"/>
</dbReference>
<evidence type="ECO:0000256" key="3">
    <source>
        <dbReference type="ARBA" id="ARBA00022884"/>
    </source>
</evidence>
<dbReference type="Proteomes" id="UP000009011">
    <property type="component" value="Chromosome"/>
</dbReference>
<dbReference type="CDD" id="cd00336">
    <property type="entry name" value="Ribosomal_L22"/>
    <property type="match status" value="1"/>
</dbReference>
<evidence type="ECO:0000256" key="1">
    <source>
        <dbReference type="ARBA" id="ARBA00009451"/>
    </source>
</evidence>
<dbReference type="Pfam" id="PF00237">
    <property type="entry name" value="Ribosomal_L22"/>
    <property type="match status" value="1"/>
</dbReference>
<comment type="similarity">
    <text evidence="1 7 8">Belongs to the universal ribosomal protein uL22 family.</text>
</comment>
<dbReference type="GO" id="GO:0022625">
    <property type="term" value="C:cytosolic large ribosomal subunit"/>
    <property type="evidence" value="ECO:0007669"/>
    <property type="project" value="TreeGrafter"/>
</dbReference>
<dbReference type="PANTHER" id="PTHR13501:SF8">
    <property type="entry name" value="LARGE RIBOSOMAL SUBUNIT PROTEIN UL22M"/>
    <property type="match status" value="1"/>
</dbReference>
<comment type="subunit">
    <text evidence="7 9">Part of the 50S ribosomal subunit.</text>
</comment>
<dbReference type="eggNOG" id="COG0091">
    <property type="taxonomic scope" value="Bacteria"/>
</dbReference>
<keyword evidence="5 7" id="KW-0687">Ribonucleoprotein</keyword>
<evidence type="ECO:0000256" key="6">
    <source>
        <dbReference type="ARBA" id="ARBA00035207"/>
    </source>
</evidence>
<evidence type="ECO:0000313" key="12">
    <source>
        <dbReference type="Proteomes" id="UP000009011"/>
    </source>
</evidence>
<dbReference type="NCBIfam" id="TIGR01044">
    <property type="entry name" value="rplV_bact"/>
    <property type="match status" value="1"/>
</dbReference>
<dbReference type="PATRIC" id="fig|1191523.3.peg.217"/>
<accession>I6Z2V4</accession>
<keyword evidence="12" id="KW-1185">Reference proteome</keyword>
<dbReference type="GO" id="GO:0003735">
    <property type="term" value="F:structural constituent of ribosome"/>
    <property type="evidence" value="ECO:0007669"/>
    <property type="project" value="InterPro"/>
</dbReference>
<dbReference type="AlphaFoldDB" id="I6Z2V4"/>
<evidence type="ECO:0000256" key="2">
    <source>
        <dbReference type="ARBA" id="ARBA00022730"/>
    </source>
</evidence>
<evidence type="ECO:0000256" key="5">
    <source>
        <dbReference type="ARBA" id="ARBA00023274"/>
    </source>
</evidence>
<keyword evidence="4 7" id="KW-0689">Ribosomal protein</keyword>
<evidence type="ECO:0000256" key="10">
    <source>
        <dbReference type="RuleBase" id="RU004008"/>
    </source>
</evidence>
<dbReference type="HAMAP" id="MF_01331_B">
    <property type="entry name" value="Ribosomal_uL22_B"/>
    <property type="match status" value="1"/>
</dbReference>
<organism evidence="11 12">
    <name type="scientific">Melioribacter roseus (strain DSM 23840 / JCM 17771 / VKM B-2668 / P3M-2)</name>
    <dbReference type="NCBI Taxonomy" id="1191523"/>
    <lineage>
        <taxon>Bacteria</taxon>
        <taxon>Pseudomonadati</taxon>
        <taxon>Ignavibacteriota</taxon>
        <taxon>Ignavibacteria</taxon>
        <taxon>Ignavibacteriales</taxon>
        <taxon>Melioribacteraceae</taxon>
        <taxon>Melioribacter</taxon>
    </lineage>
</organism>
<keyword evidence="3 7" id="KW-0694">RNA-binding</keyword>
<keyword evidence="2 7" id="KW-0699">rRNA-binding</keyword>
<dbReference type="GO" id="GO:0019843">
    <property type="term" value="F:rRNA binding"/>
    <property type="evidence" value="ECO:0007669"/>
    <property type="project" value="UniProtKB-UniRule"/>
</dbReference>
<dbReference type="KEGG" id="mro:MROS_0211"/>
<comment type="function">
    <text evidence="7">The globular domain of the protein is located near the polypeptide exit tunnel on the outside of the subunit, while an extended beta-hairpin is found that lines the wall of the exit tunnel in the center of the 70S ribosome.</text>
</comment>
<protein>
    <recommendedName>
        <fullName evidence="6 7">Large ribosomal subunit protein uL22</fullName>
    </recommendedName>
</protein>
<dbReference type="InterPro" id="IPR036394">
    <property type="entry name" value="Ribosomal_uL22_sf"/>
</dbReference>
<dbReference type="InterPro" id="IPR005727">
    <property type="entry name" value="Ribosomal_uL22_bac/chlpt-type"/>
</dbReference>